<keyword evidence="2" id="KW-0949">S-adenosyl-L-methionine</keyword>
<dbReference type="CDD" id="cd01335">
    <property type="entry name" value="Radical_SAM"/>
    <property type="match status" value="1"/>
</dbReference>
<keyword evidence="4" id="KW-0408">Iron</keyword>
<dbReference type="GO" id="GO:0051536">
    <property type="term" value="F:iron-sulfur cluster binding"/>
    <property type="evidence" value="ECO:0007669"/>
    <property type="project" value="UniProtKB-KW"/>
</dbReference>
<dbReference type="NCBIfam" id="TIGR04085">
    <property type="entry name" value="rSAM_more_4Fe4S"/>
    <property type="match status" value="1"/>
</dbReference>
<accession>A0A251XBE7</accession>
<evidence type="ECO:0000256" key="1">
    <source>
        <dbReference type="ARBA" id="ARBA00001966"/>
    </source>
</evidence>
<dbReference type="PANTHER" id="PTHR11228">
    <property type="entry name" value="RADICAL SAM DOMAIN PROTEIN"/>
    <property type="match status" value="1"/>
</dbReference>
<dbReference type="InterPro" id="IPR050377">
    <property type="entry name" value="Radical_SAM_PqqE_MftC-like"/>
</dbReference>
<evidence type="ECO:0000256" key="3">
    <source>
        <dbReference type="ARBA" id="ARBA00022723"/>
    </source>
</evidence>
<keyword evidence="3" id="KW-0479">Metal-binding</keyword>
<dbReference type="OrthoDB" id="9792276at2"/>
<organism evidence="7 8">
    <name type="scientific">Thioflexithrix psekupsensis</name>
    <dbReference type="NCBI Taxonomy" id="1570016"/>
    <lineage>
        <taxon>Bacteria</taxon>
        <taxon>Pseudomonadati</taxon>
        <taxon>Pseudomonadota</taxon>
        <taxon>Gammaproteobacteria</taxon>
        <taxon>Thiotrichales</taxon>
        <taxon>Thioflexithrix</taxon>
    </lineage>
</organism>
<dbReference type="InterPro" id="IPR023885">
    <property type="entry name" value="4Fe4S-binding_SPASM_dom"/>
</dbReference>
<gene>
    <name evidence="7" type="ORF">TPSD3_03805</name>
</gene>
<dbReference type="Proteomes" id="UP000194798">
    <property type="component" value="Unassembled WGS sequence"/>
</dbReference>
<dbReference type="RefSeq" id="WP_086487253.1">
    <property type="nucleotide sequence ID" value="NZ_MSLT01000006.1"/>
</dbReference>
<comment type="caution">
    <text evidence="7">The sequence shown here is derived from an EMBL/GenBank/DDBJ whole genome shotgun (WGS) entry which is preliminary data.</text>
</comment>
<evidence type="ECO:0000259" key="6">
    <source>
        <dbReference type="PROSITE" id="PS51918"/>
    </source>
</evidence>
<dbReference type="InterPro" id="IPR013785">
    <property type="entry name" value="Aldolase_TIM"/>
</dbReference>
<dbReference type="SFLD" id="SFLDG01067">
    <property type="entry name" value="SPASM/twitch_domain_containing"/>
    <property type="match status" value="1"/>
</dbReference>
<reference evidence="7 8" key="1">
    <citation type="submission" date="2016-12" db="EMBL/GenBank/DDBJ databases">
        <title>Thioflexothrix psekupsii D3 genome sequencing and assembly.</title>
        <authorList>
            <person name="Fomenkov A."/>
            <person name="Vincze T."/>
            <person name="Grabovich M."/>
            <person name="Anton B.P."/>
            <person name="Dubinina G."/>
            <person name="Orlova M."/>
            <person name="Belousova E."/>
            <person name="Roberts R.J."/>
        </authorList>
    </citation>
    <scope>NUCLEOTIDE SEQUENCE [LARGE SCALE GENOMIC DNA]</scope>
    <source>
        <strain evidence="7">D3</strain>
    </source>
</reference>
<dbReference type="EMBL" id="MSLT01000006">
    <property type="protein sequence ID" value="OUD15654.1"/>
    <property type="molecule type" value="Genomic_DNA"/>
</dbReference>
<name>A0A251XBE7_9GAMM</name>
<keyword evidence="8" id="KW-1185">Reference proteome</keyword>
<dbReference type="SFLD" id="SFLDS00029">
    <property type="entry name" value="Radical_SAM"/>
    <property type="match status" value="1"/>
</dbReference>
<feature type="domain" description="Radical SAM core" evidence="6">
    <location>
        <begin position="17"/>
        <end position="233"/>
    </location>
</feature>
<dbReference type="Pfam" id="PF04055">
    <property type="entry name" value="Radical_SAM"/>
    <property type="match status" value="1"/>
</dbReference>
<dbReference type="InterPro" id="IPR007197">
    <property type="entry name" value="rSAM"/>
</dbReference>
<protein>
    <recommendedName>
        <fullName evidence="6">Radical SAM core domain-containing protein</fullName>
    </recommendedName>
</protein>
<dbReference type="SFLD" id="SFLDG01386">
    <property type="entry name" value="main_SPASM_domain-containing"/>
    <property type="match status" value="1"/>
</dbReference>
<dbReference type="PANTHER" id="PTHR11228:SF7">
    <property type="entry name" value="PQQA PEPTIDE CYCLASE"/>
    <property type="match status" value="1"/>
</dbReference>
<evidence type="ECO:0000256" key="2">
    <source>
        <dbReference type="ARBA" id="ARBA00022691"/>
    </source>
</evidence>
<evidence type="ECO:0000313" key="8">
    <source>
        <dbReference type="Proteomes" id="UP000194798"/>
    </source>
</evidence>
<dbReference type="PROSITE" id="PS51918">
    <property type="entry name" value="RADICAL_SAM"/>
    <property type="match status" value="1"/>
</dbReference>
<evidence type="ECO:0000313" key="7">
    <source>
        <dbReference type="EMBL" id="OUD15654.1"/>
    </source>
</evidence>
<proteinExistence type="predicted"/>
<dbReference type="Gene3D" id="3.20.20.70">
    <property type="entry name" value="Aldolase class I"/>
    <property type="match status" value="1"/>
</dbReference>
<comment type="cofactor">
    <cofactor evidence="1">
        <name>[4Fe-4S] cluster</name>
        <dbReference type="ChEBI" id="CHEBI:49883"/>
    </cofactor>
</comment>
<dbReference type="GO" id="GO:0046872">
    <property type="term" value="F:metal ion binding"/>
    <property type="evidence" value="ECO:0007669"/>
    <property type="project" value="UniProtKB-KW"/>
</dbReference>
<keyword evidence="5" id="KW-0411">Iron-sulfur</keyword>
<dbReference type="InterPro" id="IPR058240">
    <property type="entry name" value="rSAM_sf"/>
</dbReference>
<dbReference type="GO" id="GO:0003824">
    <property type="term" value="F:catalytic activity"/>
    <property type="evidence" value="ECO:0007669"/>
    <property type="project" value="InterPro"/>
</dbReference>
<dbReference type="AlphaFoldDB" id="A0A251XBE7"/>
<evidence type="ECO:0000256" key="4">
    <source>
        <dbReference type="ARBA" id="ARBA00023004"/>
    </source>
</evidence>
<evidence type="ECO:0000256" key="5">
    <source>
        <dbReference type="ARBA" id="ARBA00023014"/>
    </source>
</evidence>
<dbReference type="SUPFAM" id="SSF102114">
    <property type="entry name" value="Radical SAM enzymes"/>
    <property type="match status" value="1"/>
</dbReference>
<sequence>MSSDNTFSKIIDYTKKHELPFFAHWEIISKCNLKCKHCFVDKTDNVYPSTEEALNIVKYLYSAGVFNVTLSGGEPLLHPGFSKIYTSLKDVGMRVTVFTNAVALSEETFKLFERLPPVGIEVSLYGVDEKTFFSLTSKKNVFDKLLRKLERLTKISRVLLKAPIMTENISYVDKFIQICDELNVRYQFAELIFPMLDGDKKNLDQRPPVGAVVEKEFSDFHTLNDWKERVAERGFSKEAYLRCSAGLNSIVINPDSSLSMCGMLRGFKFKFDSQDTFNTAISSLRNTRKEIENYYSKGSCHTCKYANLCVGCPALSFMENGTYTDCVS</sequence>